<keyword evidence="4" id="KW-0732">Signal</keyword>
<dbReference type="SUPFAM" id="SSF55545">
    <property type="entry name" value="beta-N-acetylhexosaminidase-like domain"/>
    <property type="match status" value="1"/>
</dbReference>
<dbReference type="SUPFAM" id="SSF49785">
    <property type="entry name" value="Galactose-binding domain-like"/>
    <property type="match status" value="1"/>
</dbReference>
<dbReference type="Gene3D" id="2.60.120.260">
    <property type="entry name" value="Galactose-binding domain-like"/>
    <property type="match status" value="1"/>
</dbReference>
<dbReference type="Proteomes" id="UP000757103">
    <property type="component" value="Unassembled WGS sequence"/>
</dbReference>
<dbReference type="EMBL" id="DYUD01000015">
    <property type="protein sequence ID" value="HJG88768.1"/>
    <property type="molecule type" value="Genomic_DNA"/>
</dbReference>
<dbReference type="InterPro" id="IPR008979">
    <property type="entry name" value="Galactose-bd-like_sf"/>
</dbReference>
<accession>A0A921MQE7</accession>
<dbReference type="InterPro" id="IPR011496">
    <property type="entry name" value="O-GlcNAcase_cat"/>
</dbReference>
<evidence type="ECO:0000256" key="2">
    <source>
        <dbReference type="ARBA" id="ARBA00023295"/>
    </source>
</evidence>
<feature type="chain" id="PRO_5036835303" evidence="4">
    <location>
        <begin position="23"/>
        <end position="1115"/>
    </location>
</feature>
<dbReference type="PANTHER" id="PTHR13170">
    <property type="entry name" value="O-GLCNACASE"/>
    <property type="match status" value="1"/>
</dbReference>
<comment type="caution">
    <text evidence="6">The sequence shown here is derived from an EMBL/GenBank/DDBJ whole genome shotgun (WGS) entry which is preliminary data.</text>
</comment>
<gene>
    <name evidence="6" type="ORF">K8U91_04730</name>
</gene>
<dbReference type="InterPro" id="IPR029018">
    <property type="entry name" value="Hex-like_dom2"/>
</dbReference>
<dbReference type="SUPFAM" id="SSF51445">
    <property type="entry name" value="(Trans)glycosidases"/>
    <property type="match status" value="1"/>
</dbReference>
<keyword evidence="2 3" id="KW-0326">Glycosidase</keyword>
<dbReference type="GO" id="GO:0015929">
    <property type="term" value="F:hexosaminidase activity"/>
    <property type="evidence" value="ECO:0007669"/>
    <property type="project" value="UniProtKB-ARBA"/>
</dbReference>
<keyword evidence="1 3" id="KW-0378">Hydrolase</keyword>
<evidence type="ECO:0000256" key="4">
    <source>
        <dbReference type="SAM" id="SignalP"/>
    </source>
</evidence>
<evidence type="ECO:0000256" key="3">
    <source>
        <dbReference type="PROSITE-ProRule" id="PRU01353"/>
    </source>
</evidence>
<dbReference type="AlphaFoldDB" id="A0A921MQE7"/>
<dbReference type="Gene3D" id="3.30.379.10">
    <property type="entry name" value="Chitobiase/beta-hexosaminidase domain 2-like"/>
    <property type="match status" value="1"/>
</dbReference>
<dbReference type="PANTHER" id="PTHR13170:SF16">
    <property type="entry name" value="PROTEIN O-GLCNACASE"/>
    <property type="match status" value="1"/>
</dbReference>
<feature type="signal peptide" evidence="4">
    <location>
        <begin position="1"/>
        <end position="22"/>
    </location>
</feature>
<dbReference type="InterPro" id="IPR017853">
    <property type="entry name" value="GH"/>
</dbReference>
<reference evidence="6" key="2">
    <citation type="submission" date="2021-09" db="EMBL/GenBank/DDBJ databases">
        <authorList>
            <person name="Gilroy R."/>
        </authorList>
    </citation>
    <scope>NUCLEOTIDE SEQUENCE</scope>
    <source>
        <strain evidence="6">CHK121-7720</strain>
    </source>
</reference>
<name>A0A921MQE7_9BACT</name>
<dbReference type="GO" id="GO:1901135">
    <property type="term" value="P:carbohydrate derivative metabolic process"/>
    <property type="evidence" value="ECO:0007669"/>
    <property type="project" value="UniProtKB-ARBA"/>
</dbReference>
<sequence>MRKLFTLFTLFCLSGLLFLNQAQTYTIYPTPQKVVEGDGSVELSKTINVICESNIGEVSRNRMKEVLENAGYTINYVDEASQTATNLYIGTSGSNGAAARYAADHNLPLTVFEPGDNKFDPYLLQINNLHPYGDIVILGNDKGSEYYAFATLEQIFEQADGNTVRQITFEDYAHTQYRGIVEGFYGHPYSVENRISLFEFCKRFKMNVFVYGPKSDPYHLGNWRDDYPTSLTEQERFFGMITQDDLKQMTAAAKACHVDFIWAAHPGLQQPISFSNITAMDQGIDALMTKFDHLYSLGVRGFGVFIDDMSYTPSGDMQAHLADETQKRIRERYTTDNPDDEIAPLFFVPTAYALNYPGSYTLSSLNSIDSEVVIAFTGYDCFSNIRPSSIDGMAGRVGRNPVMWWNNPVNDDHDERIYMRELTTHWTIESTEAINTLNGLILNPMNQAQASKVALFGAADYSWNPVAFDVHQNWEDAFSRIALHDDTQTAEAFKCFARFSDALVEDDDMIALYEGFKANFGGETFPKEAAQLRTELEKLNQACIYIESLKESDERDYRLMYEDIRCWNAKLKTISTIALDALDMLEQGNTMSRAEGWEKYMRLKSLYTGMHSDSTYFVSALEDYGTSTYEKLYEVTPGDSYLRPFTDFLIEKVGNKIPGLWPEKDNPQIITNIDNLQGVELTIEESSFTLSGLNAIELDPDQYIGIYFGSLEKIDLPATGFNPGIAVEISENGKQWTTVQLPVEQQKAAYVRIKNTSNTMVTAGSNQLTGTCLFSTVSSTPTVSTNMSQYQNYAIERVIDGNPNSYFWSSTSQTEGDYILLTYPTSQPQYEITITFTDNDQISGTAAIEVSNNNTEWTQIAEFNSDYLDANRSFTCNADGLSARYVRFIIRNVTGGYWLQVAEFKSEIASKDTQTTDQNGVQIATLSDKDLTTGYQAVTAGYIEHHFIENLNIESIEIFHNTTFDSRYELPKIYVNDGTEWLEMGHLDSPCTILDTHEMKLVTAVKIEWNAENIPNLYEILPCGTPYVEKDETSTSIEEIGTSGIKLYTHDNQLYVQAGSPITNLALYDLFGRTVAQATPHSTQVEMTLGSNMPRVLIVRVTDDAQEVSIHKIVW</sequence>
<reference evidence="6" key="1">
    <citation type="journal article" date="2021" name="PeerJ">
        <title>Extensive microbial diversity within the chicken gut microbiome revealed by metagenomics and culture.</title>
        <authorList>
            <person name="Gilroy R."/>
            <person name="Ravi A."/>
            <person name="Getino M."/>
            <person name="Pursley I."/>
            <person name="Horton D.L."/>
            <person name="Alikhan N.F."/>
            <person name="Baker D."/>
            <person name="Gharbi K."/>
            <person name="Hall N."/>
            <person name="Watson M."/>
            <person name="Adriaenssens E.M."/>
            <person name="Foster-Nyarko E."/>
            <person name="Jarju S."/>
            <person name="Secka A."/>
            <person name="Antonio M."/>
            <person name="Oren A."/>
            <person name="Chaudhuri R.R."/>
            <person name="La Ragione R."/>
            <person name="Hildebrand F."/>
            <person name="Pallen M.J."/>
        </authorList>
    </citation>
    <scope>NUCLEOTIDE SEQUENCE</scope>
    <source>
        <strain evidence="6">CHK121-7720</strain>
    </source>
</reference>
<feature type="domain" description="GH84" evidence="5">
    <location>
        <begin position="176"/>
        <end position="466"/>
    </location>
</feature>
<dbReference type="InterPro" id="IPR000421">
    <property type="entry name" value="FA58C"/>
</dbReference>
<dbReference type="InterPro" id="IPR015882">
    <property type="entry name" value="HEX_bac_N"/>
</dbReference>
<evidence type="ECO:0000259" key="5">
    <source>
        <dbReference type="PROSITE" id="PS52009"/>
    </source>
</evidence>
<evidence type="ECO:0000313" key="6">
    <source>
        <dbReference type="EMBL" id="HJG88768.1"/>
    </source>
</evidence>
<feature type="active site" description="Proton donor" evidence="3">
    <location>
        <position position="308"/>
    </location>
</feature>
<dbReference type="PROSITE" id="PS52009">
    <property type="entry name" value="GH84"/>
    <property type="match status" value="1"/>
</dbReference>
<dbReference type="Pfam" id="PF07555">
    <property type="entry name" value="NAGidase"/>
    <property type="match status" value="1"/>
</dbReference>
<dbReference type="GO" id="GO:0005975">
    <property type="term" value="P:carbohydrate metabolic process"/>
    <property type="evidence" value="ECO:0007669"/>
    <property type="project" value="UniProtKB-ARBA"/>
</dbReference>
<evidence type="ECO:0000313" key="7">
    <source>
        <dbReference type="Proteomes" id="UP000757103"/>
    </source>
</evidence>
<protein>
    <submittedName>
        <fullName evidence="6">Beta-N-acetylglucosaminidase domain-containing protein</fullName>
    </submittedName>
</protein>
<organism evidence="6 7">
    <name type="scientific">Barnesiella viscericola</name>
    <dbReference type="NCBI Taxonomy" id="397865"/>
    <lineage>
        <taxon>Bacteria</taxon>
        <taxon>Pseudomonadati</taxon>
        <taxon>Bacteroidota</taxon>
        <taxon>Bacteroidia</taxon>
        <taxon>Bacteroidales</taxon>
        <taxon>Barnesiellaceae</taxon>
        <taxon>Barnesiella</taxon>
    </lineage>
</organism>
<dbReference type="InterPro" id="IPR051822">
    <property type="entry name" value="Glycosyl_Hydrolase_84"/>
</dbReference>
<comment type="similarity">
    <text evidence="3">Belongs to the glycosyl hydrolase 84 family.</text>
</comment>
<proteinExistence type="inferred from homology"/>
<dbReference type="Pfam" id="PF02838">
    <property type="entry name" value="Glyco_hydro_20b"/>
    <property type="match status" value="1"/>
</dbReference>
<evidence type="ECO:0000256" key="1">
    <source>
        <dbReference type="ARBA" id="ARBA00022801"/>
    </source>
</evidence>
<dbReference type="Gene3D" id="3.20.20.80">
    <property type="entry name" value="Glycosidases"/>
    <property type="match status" value="1"/>
</dbReference>
<dbReference type="Pfam" id="PF00754">
    <property type="entry name" value="F5_F8_type_C"/>
    <property type="match status" value="1"/>
</dbReference>
<dbReference type="RefSeq" id="WP_273305807.1">
    <property type="nucleotide sequence ID" value="NZ_DYUD01000015.1"/>
</dbReference>
<dbReference type="Gene3D" id="1.20.58.460">
    <property type="entry name" value="Hyaluronidase post-catalytic domain-like"/>
    <property type="match status" value="1"/>
</dbReference>